<keyword evidence="12" id="KW-1185">Reference proteome</keyword>
<evidence type="ECO:0000256" key="4">
    <source>
        <dbReference type="ARBA" id="ARBA00022737"/>
    </source>
</evidence>
<dbReference type="PANTHER" id="PTHR11618">
    <property type="entry name" value="TRANSCRIPTION INITIATION FACTOR IIB-RELATED"/>
    <property type="match status" value="1"/>
</dbReference>
<dbReference type="GO" id="GO:0016251">
    <property type="term" value="F:RNA polymerase II general transcription initiation factor activity"/>
    <property type="evidence" value="ECO:0007669"/>
    <property type="project" value="TreeGrafter"/>
</dbReference>
<keyword evidence="8" id="KW-0804">Transcription</keyword>
<keyword evidence="5 10" id="KW-0863">Zinc-finger</keyword>
<dbReference type="CDD" id="cd20551">
    <property type="entry name" value="CYCLIN_TFIIB_rpt1"/>
    <property type="match status" value="1"/>
</dbReference>
<reference evidence="13" key="1">
    <citation type="submission" date="2024-02" db="UniProtKB">
        <authorList>
            <consortium name="WormBaseParasite"/>
        </authorList>
    </citation>
    <scope>IDENTIFICATION</scope>
</reference>
<dbReference type="Proteomes" id="UP000035681">
    <property type="component" value="Unplaced"/>
</dbReference>
<dbReference type="InterPro" id="IPR013137">
    <property type="entry name" value="Znf_TFIIB"/>
</dbReference>
<dbReference type="FunFam" id="2.20.25.10:FF:000037">
    <property type="entry name" value="Transcription initiation factor IIB"/>
    <property type="match status" value="1"/>
</dbReference>
<sequence>FKNILSCFIKLIMDITCPNHPNEPLIEDHRAGDIICPKCGTVIGDRCVDVGTEWRSFSNEKSGNDPSRVGAAENPLLGGADLSTTMAFSYNNSSYDEGLAAAQRRTASSGDKQMQQALKTIGNMCDKMHLEKRIKDRAAKNFKDILDAKILKGKNPEAQAAACVYIACREYDCPRTFKEVCAACTASKKDIGKCFRNIMKVKDRPMIGSVRSTEYLDRYCNQLGLKGDVVKAARYIIKKADDLDLVAGRSPVSIAAAAIYMASIATSLPNQGRSATQISEVSGAADVTIKSTYKLLLPRASELFPEGFVFETPVHRFPTICFILLSYY</sequence>
<dbReference type="GO" id="GO:0008270">
    <property type="term" value="F:zinc ion binding"/>
    <property type="evidence" value="ECO:0007669"/>
    <property type="project" value="UniProtKB-KW"/>
</dbReference>
<dbReference type="InterPro" id="IPR013763">
    <property type="entry name" value="Cyclin-like_dom"/>
</dbReference>
<dbReference type="Gene3D" id="1.10.472.10">
    <property type="entry name" value="Cyclin-like"/>
    <property type="match status" value="2"/>
</dbReference>
<dbReference type="GO" id="GO:0097550">
    <property type="term" value="C:transcription preinitiation complex"/>
    <property type="evidence" value="ECO:0007669"/>
    <property type="project" value="TreeGrafter"/>
</dbReference>
<evidence type="ECO:0000256" key="7">
    <source>
        <dbReference type="ARBA" id="ARBA00023015"/>
    </source>
</evidence>
<dbReference type="GO" id="GO:0017025">
    <property type="term" value="F:TBP-class protein binding"/>
    <property type="evidence" value="ECO:0007669"/>
    <property type="project" value="InterPro"/>
</dbReference>
<keyword evidence="3" id="KW-0479">Metal-binding</keyword>
<dbReference type="PROSITE" id="PS00782">
    <property type="entry name" value="TFIIB"/>
    <property type="match status" value="2"/>
</dbReference>
<dbReference type="Gene3D" id="2.20.25.10">
    <property type="match status" value="1"/>
</dbReference>
<dbReference type="SMART" id="SM00385">
    <property type="entry name" value="CYCLIN"/>
    <property type="match status" value="2"/>
</dbReference>
<dbReference type="SUPFAM" id="SSF47954">
    <property type="entry name" value="Cyclin-like"/>
    <property type="match status" value="2"/>
</dbReference>
<evidence type="ECO:0000256" key="9">
    <source>
        <dbReference type="ARBA" id="ARBA00031706"/>
    </source>
</evidence>
<organism evidence="12 13">
    <name type="scientific">Strongyloides stercoralis</name>
    <name type="common">Threadworm</name>
    <dbReference type="NCBI Taxonomy" id="6248"/>
    <lineage>
        <taxon>Eukaryota</taxon>
        <taxon>Metazoa</taxon>
        <taxon>Ecdysozoa</taxon>
        <taxon>Nematoda</taxon>
        <taxon>Chromadorea</taxon>
        <taxon>Rhabditida</taxon>
        <taxon>Tylenchina</taxon>
        <taxon>Panagrolaimomorpha</taxon>
        <taxon>Strongyloidoidea</taxon>
        <taxon>Strongyloididae</taxon>
        <taxon>Strongyloides</taxon>
    </lineage>
</organism>
<evidence type="ECO:0000256" key="5">
    <source>
        <dbReference type="ARBA" id="ARBA00022771"/>
    </source>
</evidence>
<dbReference type="InterPro" id="IPR036915">
    <property type="entry name" value="Cyclin-like_sf"/>
</dbReference>
<protein>
    <recommendedName>
        <fullName evidence="2">Transcription initiation factor IIB</fullName>
    </recommendedName>
    <alternativeName>
        <fullName evidence="9">General transcription factor TFIIB</fullName>
    </alternativeName>
</protein>
<dbReference type="InterPro" id="IPR013150">
    <property type="entry name" value="TFIIB_cyclin"/>
</dbReference>
<evidence type="ECO:0000256" key="1">
    <source>
        <dbReference type="ARBA" id="ARBA00010857"/>
    </source>
</evidence>
<proteinExistence type="inferred from homology"/>
<evidence type="ECO:0000256" key="3">
    <source>
        <dbReference type="ARBA" id="ARBA00022723"/>
    </source>
</evidence>
<name>A0AAF5D0H8_STRER</name>
<dbReference type="Pfam" id="PF08271">
    <property type="entry name" value="Zn_Ribbon_TF"/>
    <property type="match status" value="1"/>
</dbReference>
<dbReference type="GO" id="GO:0070897">
    <property type="term" value="P:transcription preinitiation complex assembly"/>
    <property type="evidence" value="ECO:0007669"/>
    <property type="project" value="InterPro"/>
</dbReference>
<dbReference type="PANTHER" id="PTHR11618:SF13">
    <property type="entry name" value="TRANSCRIPTION INITIATION FACTOR IIB"/>
    <property type="match status" value="1"/>
</dbReference>
<evidence type="ECO:0000256" key="8">
    <source>
        <dbReference type="ARBA" id="ARBA00023163"/>
    </source>
</evidence>
<evidence type="ECO:0000313" key="13">
    <source>
        <dbReference type="WBParaSite" id="TCONS_00004583.p1"/>
    </source>
</evidence>
<keyword evidence="6" id="KW-0862">Zinc</keyword>
<feature type="domain" description="TFIIB-type" evidence="11">
    <location>
        <begin position="13"/>
        <end position="44"/>
    </location>
</feature>
<dbReference type="InterPro" id="IPR023486">
    <property type="entry name" value="TFIIB_CS"/>
</dbReference>
<dbReference type="WBParaSite" id="TCONS_00004583.p1">
    <property type="protein sequence ID" value="TCONS_00004583.p1"/>
    <property type="gene ID" value="XLOC_002257"/>
</dbReference>
<evidence type="ECO:0000259" key="11">
    <source>
        <dbReference type="PROSITE" id="PS51134"/>
    </source>
</evidence>
<keyword evidence="4" id="KW-0677">Repeat</keyword>
<keyword evidence="7" id="KW-0805">Transcription regulation</keyword>
<evidence type="ECO:0000256" key="2">
    <source>
        <dbReference type="ARBA" id="ARBA00013932"/>
    </source>
</evidence>
<dbReference type="GO" id="GO:0006367">
    <property type="term" value="P:transcription initiation at RNA polymerase II promoter"/>
    <property type="evidence" value="ECO:0007669"/>
    <property type="project" value="TreeGrafter"/>
</dbReference>
<evidence type="ECO:0000313" key="12">
    <source>
        <dbReference type="Proteomes" id="UP000035681"/>
    </source>
</evidence>
<dbReference type="GO" id="GO:0005634">
    <property type="term" value="C:nucleus"/>
    <property type="evidence" value="ECO:0007669"/>
    <property type="project" value="TreeGrafter"/>
</dbReference>
<comment type="similarity">
    <text evidence="1">Belongs to the TFIIB family.</text>
</comment>
<dbReference type="PRINTS" id="PR00685">
    <property type="entry name" value="TIFACTORIIB"/>
</dbReference>
<dbReference type="InterPro" id="IPR000812">
    <property type="entry name" value="TFIIB"/>
</dbReference>
<dbReference type="PROSITE" id="PS51134">
    <property type="entry name" value="ZF_TFIIB"/>
    <property type="match status" value="1"/>
</dbReference>
<dbReference type="AlphaFoldDB" id="A0AAF5D0H8"/>
<dbReference type="SUPFAM" id="SSF57783">
    <property type="entry name" value="Zinc beta-ribbon"/>
    <property type="match status" value="1"/>
</dbReference>
<evidence type="ECO:0000256" key="6">
    <source>
        <dbReference type="ARBA" id="ARBA00022833"/>
    </source>
</evidence>
<dbReference type="Pfam" id="PF00382">
    <property type="entry name" value="TFIIB"/>
    <property type="match status" value="2"/>
</dbReference>
<evidence type="ECO:0000256" key="10">
    <source>
        <dbReference type="PROSITE-ProRule" id="PRU00469"/>
    </source>
</evidence>
<accession>A0AAF5D0H8</accession>